<comment type="caution">
    <text evidence="1">The sequence shown here is derived from an EMBL/GenBank/DDBJ whole genome shotgun (WGS) entry which is preliminary data.</text>
</comment>
<protein>
    <submittedName>
        <fullName evidence="1">Uncharacterized protein</fullName>
    </submittedName>
</protein>
<organism evidence="1 2">
    <name type="scientific">Marine Group I thaumarchaeote</name>
    <dbReference type="NCBI Taxonomy" id="2511932"/>
    <lineage>
        <taxon>Archaea</taxon>
        <taxon>Nitrososphaerota</taxon>
        <taxon>Marine Group I</taxon>
    </lineage>
</organism>
<reference evidence="1 2" key="1">
    <citation type="journal article" date="2019" name="Environ. Microbiol.">
        <title>Genomics insights into ecotype formation of ammonia-oxidizing archaea in the deep ocean.</title>
        <authorList>
            <person name="Wang Y."/>
            <person name="Huang J.M."/>
            <person name="Cui G.J."/>
            <person name="Nunoura T."/>
            <person name="Takaki Y."/>
            <person name="Li W.L."/>
            <person name="Li J."/>
            <person name="Gao Z.M."/>
            <person name="Takai K."/>
            <person name="Zhang A.Q."/>
            <person name="Stepanauskas R."/>
        </authorList>
    </citation>
    <scope>NUCLEOTIDE SEQUENCE [LARGE SCALE GENOMIC DNA]</scope>
    <source>
        <strain evidence="1 2">L15b</strain>
    </source>
</reference>
<dbReference type="AlphaFoldDB" id="A0A7K4MR03"/>
<name>A0A7K4MR03_9ARCH</name>
<dbReference type="Proteomes" id="UP000523105">
    <property type="component" value="Unassembled WGS sequence"/>
</dbReference>
<dbReference type="EMBL" id="JACASV010000043">
    <property type="protein sequence ID" value="NWJ43687.1"/>
    <property type="molecule type" value="Genomic_DNA"/>
</dbReference>
<gene>
    <name evidence="1" type="ORF">HX837_05740</name>
</gene>
<evidence type="ECO:0000313" key="2">
    <source>
        <dbReference type="Proteomes" id="UP000523105"/>
    </source>
</evidence>
<accession>A0A7K4MR03</accession>
<sequence>MLLFIGCDSISENKIVTPPPEICPDGESMGCDDNCSNTPLEKDACGVCGGNGATCEGYWNVLYDLSVAIGGFQFNINNLIITGSTGGVAEEAGFSVSTSTSTVLGFSLAGSTISAGSGILVQINFEGNTDNACIDNLIISDSGGQALNAEIINCNTIKYSD</sequence>
<proteinExistence type="predicted"/>
<evidence type="ECO:0000313" key="1">
    <source>
        <dbReference type="EMBL" id="NWJ43687.1"/>
    </source>
</evidence>